<protein>
    <submittedName>
        <fullName evidence="1">Uncharacterized protein</fullName>
    </submittedName>
</protein>
<evidence type="ECO:0000313" key="2">
    <source>
        <dbReference type="Proteomes" id="UP000652761"/>
    </source>
</evidence>
<proteinExistence type="predicted"/>
<evidence type="ECO:0000313" key="1">
    <source>
        <dbReference type="EMBL" id="MQM21067.1"/>
    </source>
</evidence>
<reference evidence="1" key="1">
    <citation type="submission" date="2017-07" db="EMBL/GenBank/DDBJ databases">
        <title>Taro Niue Genome Assembly and Annotation.</title>
        <authorList>
            <person name="Atibalentja N."/>
            <person name="Keating K."/>
            <person name="Fields C.J."/>
        </authorList>
    </citation>
    <scope>NUCLEOTIDE SEQUENCE</scope>
    <source>
        <strain evidence="1">Niue_2</strain>
        <tissue evidence="1">Leaf</tissue>
    </source>
</reference>
<dbReference type="AlphaFoldDB" id="A0A843XQ64"/>
<dbReference type="Proteomes" id="UP000652761">
    <property type="component" value="Unassembled WGS sequence"/>
</dbReference>
<gene>
    <name evidence="1" type="ORF">Taro_054098</name>
</gene>
<comment type="caution">
    <text evidence="1">The sequence shown here is derived from an EMBL/GenBank/DDBJ whole genome shotgun (WGS) entry which is preliminary data.</text>
</comment>
<accession>A0A843XQ64</accession>
<keyword evidence="2" id="KW-1185">Reference proteome</keyword>
<organism evidence="1 2">
    <name type="scientific">Colocasia esculenta</name>
    <name type="common">Wild taro</name>
    <name type="synonym">Arum esculentum</name>
    <dbReference type="NCBI Taxonomy" id="4460"/>
    <lineage>
        <taxon>Eukaryota</taxon>
        <taxon>Viridiplantae</taxon>
        <taxon>Streptophyta</taxon>
        <taxon>Embryophyta</taxon>
        <taxon>Tracheophyta</taxon>
        <taxon>Spermatophyta</taxon>
        <taxon>Magnoliopsida</taxon>
        <taxon>Liliopsida</taxon>
        <taxon>Araceae</taxon>
        <taxon>Aroideae</taxon>
        <taxon>Colocasieae</taxon>
        <taxon>Colocasia</taxon>
    </lineage>
</organism>
<name>A0A843XQ64_COLES</name>
<dbReference type="EMBL" id="NMUH01010563">
    <property type="protein sequence ID" value="MQM21067.1"/>
    <property type="molecule type" value="Genomic_DNA"/>
</dbReference>
<sequence>MLRLPVLPVRPFGVEELADVGMVYAGVVQTCTTSSRVVESSELVLPRGMPQVVVHSLIGHVKL</sequence>